<name>A0A2P2MF52_RHIMU</name>
<proteinExistence type="predicted"/>
<evidence type="ECO:0000313" key="1">
    <source>
        <dbReference type="EMBL" id="MBX28814.1"/>
    </source>
</evidence>
<organism evidence="1">
    <name type="scientific">Rhizophora mucronata</name>
    <name type="common">Asiatic mangrove</name>
    <dbReference type="NCBI Taxonomy" id="61149"/>
    <lineage>
        <taxon>Eukaryota</taxon>
        <taxon>Viridiplantae</taxon>
        <taxon>Streptophyta</taxon>
        <taxon>Embryophyta</taxon>
        <taxon>Tracheophyta</taxon>
        <taxon>Spermatophyta</taxon>
        <taxon>Magnoliopsida</taxon>
        <taxon>eudicotyledons</taxon>
        <taxon>Gunneridae</taxon>
        <taxon>Pentapetalae</taxon>
        <taxon>rosids</taxon>
        <taxon>fabids</taxon>
        <taxon>Malpighiales</taxon>
        <taxon>Rhizophoraceae</taxon>
        <taxon>Rhizophora</taxon>
    </lineage>
</organism>
<sequence length="31" mass="3772">MRMLYINTQAKVAINPFPCVFPYNWLKRSRI</sequence>
<dbReference type="AlphaFoldDB" id="A0A2P2MF52"/>
<dbReference type="EMBL" id="GGEC01048330">
    <property type="protein sequence ID" value="MBX28814.1"/>
    <property type="molecule type" value="Transcribed_RNA"/>
</dbReference>
<accession>A0A2P2MF52</accession>
<protein>
    <submittedName>
        <fullName evidence="1">Uncharacterized protein</fullName>
    </submittedName>
</protein>
<reference evidence="1" key="1">
    <citation type="submission" date="2018-02" db="EMBL/GenBank/DDBJ databases">
        <title>Rhizophora mucronata_Transcriptome.</title>
        <authorList>
            <person name="Meera S.P."/>
            <person name="Sreeshan A."/>
            <person name="Augustine A."/>
        </authorList>
    </citation>
    <scope>NUCLEOTIDE SEQUENCE</scope>
    <source>
        <tissue evidence="1">Leaf</tissue>
    </source>
</reference>